<evidence type="ECO:0000313" key="2">
    <source>
        <dbReference type="Proteomes" id="UP001165063"/>
    </source>
</evidence>
<dbReference type="AlphaFoldDB" id="A0A9W7DIG7"/>
<dbReference type="Proteomes" id="UP001165063">
    <property type="component" value="Unassembled WGS sequence"/>
</dbReference>
<proteinExistence type="predicted"/>
<accession>A0A9W7DIG7</accession>
<evidence type="ECO:0000313" key="1">
    <source>
        <dbReference type="EMBL" id="GMG48272.1"/>
    </source>
</evidence>
<name>A0A9W7DIG7_AMBMO</name>
<reference evidence="1" key="1">
    <citation type="submission" date="2023-04" db="EMBL/GenBank/DDBJ databases">
        <title>Ambrosiozyma monospora NBRC 1965.</title>
        <authorList>
            <person name="Ichikawa N."/>
            <person name="Sato H."/>
            <person name="Tonouchi N."/>
        </authorList>
    </citation>
    <scope>NUCLEOTIDE SEQUENCE</scope>
    <source>
        <strain evidence="1">NBRC 1965</strain>
    </source>
</reference>
<comment type="caution">
    <text evidence="1">The sequence shown here is derived from an EMBL/GenBank/DDBJ whole genome shotgun (WGS) entry which is preliminary data.</text>
</comment>
<organism evidence="1 2">
    <name type="scientific">Ambrosiozyma monospora</name>
    <name type="common">Yeast</name>
    <name type="synonym">Endomycopsis monosporus</name>
    <dbReference type="NCBI Taxonomy" id="43982"/>
    <lineage>
        <taxon>Eukaryota</taxon>
        <taxon>Fungi</taxon>
        <taxon>Dikarya</taxon>
        <taxon>Ascomycota</taxon>
        <taxon>Saccharomycotina</taxon>
        <taxon>Pichiomycetes</taxon>
        <taxon>Pichiales</taxon>
        <taxon>Pichiaceae</taxon>
        <taxon>Ambrosiozyma</taxon>
    </lineage>
</organism>
<keyword evidence="2" id="KW-1185">Reference proteome</keyword>
<protein>
    <submittedName>
        <fullName evidence="1">Unnamed protein product</fullName>
    </submittedName>
</protein>
<gene>
    <name evidence="1" type="ORF">Amon01_000701400</name>
</gene>
<sequence>MIYDWSFESESCATPCDPCETETYFCQSDLCSLSFAPKTITQTSPYITSTTFTIGSQYTPGFVIPPVVTTDSERYPYSYHLFYDYDCTLPCGPCSTASVQWSNTQGSYDGTTFYGIPSGDNTLVTLTSYPTSSYKSSSTKANVSASSYISLESCHSGFQF</sequence>
<dbReference type="EMBL" id="BSXU01004858">
    <property type="protein sequence ID" value="GMG48272.1"/>
    <property type="molecule type" value="Genomic_DNA"/>
</dbReference>